<sequence>MHHDVNLLLTIGMGIVLAFVFGFVAARLRLPPLIGYLAAGIAMGPFTPGYVGDTALAGQLAEVGVILLMFGVGLHFSLDDLKAVRWIAVPGAVGQIVVAAAIGLGVAMAWGWTFGAGLVFGLSLSVASTVVLLKALEERGLLSGANGRIAVGWLIVEDLAMVLALVLVPAFAGALGGGTGPATTASGALLAAGLTIVKVGAFLAIMLVIGPRILPAILREVARLGSRELFTISVLAAAMGIAFLAAKLFDVSFALGAFCAGMVLSKSEFSHRAAEDTLPLQDAFAVLFFVSVGMLFDPSVLVNHPGAVIVTVLIVVVGKAAIALAIVLALGYPASTATMVSASLAQIGEFSFILAALGIGLNIMQPLGRDLILAGAILSILLNPLAFWAIKPITGWFSALPGRLAGRARRQMRLARLERVLEEQRQEIEEKSQLVRSSLTSDEVADKFPIFGRLPPAARTDLAALFVPRRASPGERVIRRGDPANEIFFIVAGEVEVSLPDRSVQLGPGEFFGEIGVLSGGARTADVTSIDYTELQTLSRSDLLLFLDTHPELTAAIGDIADIRARQNRGPAGAPQPAAP</sequence>
<feature type="transmembrane region" description="Helical" evidence="8">
    <location>
        <begin position="278"/>
        <end position="296"/>
    </location>
</feature>
<feature type="transmembrane region" description="Helical" evidence="8">
    <location>
        <begin position="308"/>
        <end position="332"/>
    </location>
</feature>
<evidence type="ECO:0000256" key="3">
    <source>
        <dbReference type="ARBA" id="ARBA00022448"/>
    </source>
</evidence>
<dbReference type="PROSITE" id="PS50042">
    <property type="entry name" value="CNMP_BINDING_3"/>
    <property type="match status" value="1"/>
</dbReference>
<dbReference type="InterPro" id="IPR006153">
    <property type="entry name" value="Cation/H_exchanger_TM"/>
</dbReference>
<dbReference type="CDD" id="cd00038">
    <property type="entry name" value="CAP_ED"/>
    <property type="match status" value="1"/>
</dbReference>
<keyword evidence="7" id="KW-0175">Coiled coil</keyword>
<evidence type="ECO:0000256" key="1">
    <source>
        <dbReference type="ARBA" id="ARBA00004141"/>
    </source>
</evidence>
<proteinExistence type="inferred from homology"/>
<feature type="transmembrane region" description="Helical" evidence="8">
    <location>
        <begin position="57"/>
        <end position="76"/>
    </location>
</feature>
<dbReference type="RefSeq" id="WP_133768153.1">
    <property type="nucleotide sequence ID" value="NZ_SNZR01000011.1"/>
</dbReference>
<dbReference type="AlphaFoldDB" id="A0A4R7C7A2"/>
<feature type="transmembrane region" description="Helical" evidence="8">
    <location>
        <begin position="188"/>
        <end position="209"/>
    </location>
</feature>
<dbReference type="Proteomes" id="UP000295122">
    <property type="component" value="Unassembled WGS sequence"/>
</dbReference>
<accession>A0A4R7C7A2</accession>
<dbReference type="SMART" id="SM00100">
    <property type="entry name" value="cNMP"/>
    <property type="match status" value="1"/>
</dbReference>
<dbReference type="Pfam" id="PF00999">
    <property type="entry name" value="Na_H_Exchanger"/>
    <property type="match status" value="1"/>
</dbReference>
<name>A0A4R7C7A2_9HYPH</name>
<evidence type="ECO:0000256" key="6">
    <source>
        <dbReference type="ARBA" id="ARBA00023136"/>
    </source>
</evidence>
<evidence type="ECO:0000256" key="2">
    <source>
        <dbReference type="ARBA" id="ARBA00005551"/>
    </source>
</evidence>
<comment type="similarity">
    <text evidence="2">Belongs to the monovalent cation:proton antiporter 2 (CPA2) transporter (TC 2.A.37) family.</text>
</comment>
<feature type="coiled-coil region" evidence="7">
    <location>
        <begin position="407"/>
        <end position="434"/>
    </location>
</feature>
<keyword evidence="5 8" id="KW-1133">Transmembrane helix</keyword>
<comment type="subcellular location">
    <subcellularLocation>
        <location evidence="1">Membrane</location>
        <topology evidence="1">Multi-pass membrane protein</topology>
    </subcellularLocation>
</comment>
<dbReference type="PROSITE" id="PS00889">
    <property type="entry name" value="CNMP_BINDING_2"/>
    <property type="match status" value="1"/>
</dbReference>
<dbReference type="PANTHER" id="PTHR42751:SF1">
    <property type="entry name" value="CATION_PROTON ANTIPORTER YBAL-RELATED"/>
    <property type="match status" value="1"/>
</dbReference>
<feature type="transmembrane region" description="Helical" evidence="8">
    <location>
        <begin position="371"/>
        <end position="390"/>
    </location>
</feature>
<feature type="transmembrane region" description="Helical" evidence="8">
    <location>
        <begin position="83"/>
        <end position="104"/>
    </location>
</feature>
<dbReference type="InterPro" id="IPR018488">
    <property type="entry name" value="cNMP-bd_CS"/>
</dbReference>
<evidence type="ECO:0000313" key="10">
    <source>
        <dbReference type="EMBL" id="TDR93125.1"/>
    </source>
</evidence>
<dbReference type="OrthoDB" id="9781411at2"/>
<keyword evidence="4 8" id="KW-0812">Transmembrane</keyword>
<dbReference type="GO" id="GO:1902600">
    <property type="term" value="P:proton transmembrane transport"/>
    <property type="evidence" value="ECO:0007669"/>
    <property type="project" value="InterPro"/>
</dbReference>
<evidence type="ECO:0000256" key="5">
    <source>
        <dbReference type="ARBA" id="ARBA00022989"/>
    </source>
</evidence>
<dbReference type="SUPFAM" id="SSF51206">
    <property type="entry name" value="cAMP-binding domain-like"/>
    <property type="match status" value="1"/>
</dbReference>
<feature type="domain" description="Cyclic nucleotide-binding" evidence="9">
    <location>
        <begin position="450"/>
        <end position="547"/>
    </location>
</feature>
<dbReference type="PROSITE" id="PS00888">
    <property type="entry name" value="CNMP_BINDING_1"/>
    <property type="match status" value="1"/>
</dbReference>
<evidence type="ECO:0000256" key="8">
    <source>
        <dbReference type="SAM" id="Phobius"/>
    </source>
</evidence>
<evidence type="ECO:0000256" key="7">
    <source>
        <dbReference type="SAM" id="Coils"/>
    </source>
</evidence>
<dbReference type="InterPro" id="IPR014710">
    <property type="entry name" value="RmlC-like_jellyroll"/>
</dbReference>
<organism evidence="10 11">
    <name type="scientific">Enterovirga rhinocerotis</name>
    <dbReference type="NCBI Taxonomy" id="1339210"/>
    <lineage>
        <taxon>Bacteria</taxon>
        <taxon>Pseudomonadati</taxon>
        <taxon>Pseudomonadota</taxon>
        <taxon>Alphaproteobacteria</taxon>
        <taxon>Hyphomicrobiales</taxon>
        <taxon>Methylobacteriaceae</taxon>
        <taxon>Enterovirga</taxon>
    </lineage>
</organism>
<reference evidence="10 11" key="1">
    <citation type="submission" date="2019-03" db="EMBL/GenBank/DDBJ databases">
        <title>Genomic Encyclopedia of Type Strains, Phase IV (KMG-IV): sequencing the most valuable type-strain genomes for metagenomic binning, comparative biology and taxonomic classification.</title>
        <authorList>
            <person name="Goeker M."/>
        </authorList>
    </citation>
    <scope>NUCLEOTIDE SEQUENCE [LARGE SCALE GENOMIC DNA]</scope>
    <source>
        <strain evidence="10 11">DSM 25903</strain>
    </source>
</reference>
<feature type="transmembrane region" description="Helical" evidence="8">
    <location>
        <begin position="6"/>
        <end position="26"/>
    </location>
</feature>
<dbReference type="Pfam" id="PF00027">
    <property type="entry name" value="cNMP_binding"/>
    <property type="match status" value="1"/>
</dbReference>
<gene>
    <name evidence="10" type="ORF">EV668_0379</name>
</gene>
<evidence type="ECO:0000259" key="9">
    <source>
        <dbReference type="PROSITE" id="PS50042"/>
    </source>
</evidence>
<comment type="caution">
    <text evidence="10">The sequence shown here is derived from an EMBL/GenBank/DDBJ whole genome shotgun (WGS) entry which is preliminary data.</text>
</comment>
<feature type="transmembrane region" description="Helical" evidence="8">
    <location>
        <begin position="229"/>
        <end position="258"/>
    </location>
</feature>
<dbReference type="PANTHER" id="PTHR42751">
    <property type="entry name" value="SODIUM/HYDROGEN EXCHANGER FAMILY/TRKA DOMAIN PROTEIN"/>
    <property type="match status" value="1"/>
</dbReference>
<dbReference type="EMBL" id="SNZR01000011">
    <property type="protein sequence ID" value="TDR93125.1"/>
    <property type="molecule type" value="Genomic_DNA"/>
</dbReference>
<keyword evidence="3" id="KW-0813">Transport</keyword>
<feature type="transmembrane region" description="Helical" evidence="8">
    <location>
        <begin position="110"/>
        <end position="133"/>
    </location>
</feature>
<feature type="transmembrane region" description="Helical" evidence="8">
    <location>
        <begin position="154"/>
        <end position="176"/>
    </location>
</feature>
<protein>
    <submittedName>
        <fullName evidence="10">Kef-type potassium/proton antiporter (CPA2 family)</fullName>
    </submittedName>
</protein>
<dbReference type="InterPro" id="IPR018490">
    <property type="entry name" value="cNMP-bd_dom_sf"/>
</dbReference>
<evidence type="ECO:0000256" key="4">
    <source>
        <dbReference type="ARBA" id="ARBA00022692"/>
    </source>
</evidence>
<dbReference type="GO" id="GO:0016020">
    <property type="term" value="C:membrane"/>
    <property type="evidence" value="ECO:0007669"/>
    <property type="project" value="UniProtKB-SubCell"/>
</dbReference>
<dbReference type="InterPro" id="IPR038770">
    <property type="entry name" value="Na+/solute_symporter_sf"/>
</dbReference>
<dbReference type="Gene3D" id="2.60.120.10">
    <property type="entry name" value="Jelly Rolls"/>
    <property type="match status" value="1"/>
</dbReference>
<evidence type="ECO:0000313" key="11">
    <source>
        <dbReference type="Proteomes" id="UP000295122"/>
    </source>
</evidence>
<keyword evidence="6 8" id="KW-0472">Membrane</keyword>
<keyword evidence="11" id="KW-1185">Reference proteome</keyword>
<dbReference type="InterPro" id="IPR000595">
    <property type="entry name" value="cNMP-bd_dom"/>
</dbReference>
<dbReference type="GO" id="GO:0015297">
    <property type="term" value="F:antiporter activity"/>
    <property type="evidence" value="ECO:0007669"/>
    <property type="project" value="InterPro"/>
</dbReference>
<dbReference type="Gene3D" id="1.20.1530.20">
    <property type="match status" value="1"/>
</dbReference>
<feature type="transmembrane region" description="Helical" evidence="8">
    <location>
        <begin position="33"/>
        <end position="51"/>
    </location>
</feature>
<feature type="transmembrane region" description="Helical" evidence="8">
    <location>
        <begin position="344"/>
        <end position="364"/>
    </location>
</feature>